<feature type="compositionally biased region" description="Low complexity" evidence="1">
    <location>
        <begin position="38"/>
        <end position="49"/>
    </location>
</feature>
<reference evidence="2 3" key="1">
    <citation type="submission" date="2013-12" db="EMBL/GenBank/DDBJ databases">
        <title>Draft genome of the parsitic nematode Ancylostoma duodenale.</title>
        <authorList>
            <person name="Mitreva M."/>
        </authorList>
    </citation>
    <scope>NUCLEOTIDE SEQUENCE [LARGE SCALE GENOMIC DNA]</scope>
    <source>
        <strain evidence="2 3">Zhejiang</strain>
    </source>
</reference>
<evidence type="ECO:0000313" key="3">
    <source>
        <dbReference type="Proteomes" id="UP000054047"/>
    </source>
</evidence>
<gene>
    <name evidence="2" type="ORF">ANCDUO_11686</name>
</gene>
<dbReference type="OrthoDB" id="5871617at2759"/>
<dbReference type="EMBL" id="KN733502">
    <property type="protein sequence ID" value="KIH58113.1"/>
    <property type="molecule type" value="Genomic_DNA"/>
</dbReference>
<feature type="region of interest" description="Disordered" evidence="1">
    <location>
        <begin position="1"/>
        <end position="120"/>
    </location>
</feature>
<dbReference type="Proteomes" id="UP000054047">
    <property type="component" value="Unassembled WGS sequence"/>
</dbReference>
<evidence type="ECO:0000256" key="1">
    <source>
        <dbReference type="SAM" id="MobiDB-lite"/>
    </source>
</evidence>
<proteinExistence type="predicted"/>
<accession>A0A0C2CN35</accession>
<protein>
    <submittedName>
        <fullName evidence="2">Uncharacterized protein</fullName>
    </submittedName>
</protein>
<dbReference type="AlphaFoldDB" id="A0A0C2CN35"/>
<name>A0A0C2CN35_9BILA</name>
<evidence type="ECO:0000313" key="2">
    <source>
        <dbReference type="EMBL" id="KIH58113.1"/>
    </source>
</evidence>
<feature type="compositionally biased region" description="Polar residues" evidence="1">
    <location>
        <begin position="54"/>
        <end position="68"/>
    </location>
</feature>
<organism evidence="2 3">
    <name type="scientific">Ancylostoma duodenale</name>
    <dbReference type="NCBI Taxonomy" id="51022"/>
    <lineage>
        <taxon>Eukaryota</taxon>
        <taxon>Metazoa</taxon>
        <taxon>Ecdysozoa</taxon>
        <taxon>Nematoda</taxon>
        <taxon>Chromadorea</taxon>
        <taxon>Rhabditida</taxon>
        <taxon>Rhabditina</taxon>
        <taxon>Rhabditomorpha</taxon>
        <taxon>Strongyloidea</taxon>
        <taxon>Ancylostomatidae</taxon>
        <taxon>Ancylostomatinae</taxon>
        <taxon>Ancylostoma</taxon>
    </lineage>
</organism>
<keyword evidence="3" id="KW-1185">Reference proteome</keyword>
<feature type="non-terminal residue" evidence="2">
    <location>
        <position position="1"/>
    </location>
</feature>
<sequence>STVSAQADESSQAESAESKGAATGTPRNGDSPDDRRGSQPSSSSTSLTRVDPRPSTTNRPVTASTIAMTVNPARPTIGKFVRSPQARPLTPPDDVSMDGDGDEPTASTPAPGKNNKVAPE</sequence>
<feature type="compositionally biased region" description="Low complexity" evidence="1">
    <location>
        <begin position="1"/>
        <end position="22"/>
    </location>
</feature>